<keyword evidence="3" id="KW-0433">Leucine-rich repeat</keyword>
<keyword evidence="9" id="KW-0325">Glycoprotein</keyword>
<dbReference type="GO" id="GO:0005886">
    <property type="term" value="C:plasma membrane"/>
    <property type="evidence" value="ECO:0007669"/>
    <property type="project" value="UniProtKB-SubCell"/>
</dbReference>
<evidence type="ECO:0000256" key="4">
    <source>
        <dbReference type="ARBA" id="ARBA00022692"/>
    </source>
</evidence>
<keyword evidence="8" id="KW-0472">Membrane</keyword>
<gene>
    <name evidence="12" type="ORF">E3N88_12956</name>
</gene>
<evidence type="ECO:0000256" key="6">
    <source>
        <dbReference type="ARBA" id="ARBA00022737"/>
    </source>
</evidence>
<evidence type="ECO:0000256" key="7">
    <source>
        <dbReference type="ARBA" id="ARBA00022989"/>
    </source>
</evidence>
<dbReference type="EMBL" id="SZYD01000006">
    <property type="protein sequence ID" value="KAD5961483.1"/>
    <property type="molecule type" value="Genomic_DNA"/>
</dbReference>
<dbReference type="AlphaFoldDB" id="A0A5N6P9H3"/>
<protein>
    <recommendedName>
        <fullName evidence="11">Leucine-rich repeat-containing N-terminal plant-type domain-containing protein</fullName>
    </recommendedName>
</protein>
<keyword evidence="6" id="KW-0677">Repeat</keyword>
<reference evidence="12 13" key="1">
    <citation type="submission" date="2019-05" db="EMBL/GenBank/DDBJ databases">
        <title>Mikania micrantha, genome provides insights into the molecular mechanism of rapid growth.</title>
        <authorList>
            <person name="Liu B."/>
        </authorList>
    </citation>
    <scope>NUCLEOTIDE SEQUENCE [LARGE SCALE GENOMIC DNA]</scope>
    <source>
        <strain evidence="12">NLD-2019</strain>
        <tissue evidence="12">Leaf</tissue>
    </source>
</reference>
<evidence type="ECO:0000259" key="11">
    <source>
        <dbReference type="Pfam" id="PF08263"/>
    </source>
</evidence>
<comment type="subcellular location">
    <subcellularLocation>
        <location evidence="1">Cell membrane</location>
        <topology evidence="1">Single-pass type I membrane protein</topology>
    </subcellularLocation>
</comment>
<sequence>MNAKRLSRFLPPFLFAILMQFVAFFTLTHAAVAPTGDHLALLAIKSMIKVDPQGVMTSWNHSVTNFCQWQGITCDLRHHRVIILDLSSSGLIGTLSPLVGNLSFLRAIWLENNSFSGEIHPKIGRLFRLQELDLSINSFTGNIPATIMNCSNLQVLNLGNNNLVGKIPDRIGALSMLNTLILRVNILEGGIPSFISNLTLLETLYLGNCQLGGSIPDVFQRLRNLRTLVVSDNNLTGAIPPSFYNCSSLEEVFLDHNQLNGRLHENLGLKLPRLQCNHAVEIHTNHIDSGFWNNDYL</sequence>
<evidence type="ECO:0000256" key="2">
    <source>
        <dbReference type="ARBA" id="ARBA00022475"/>
    </source>
</evidence>
<evidence type="ECO:0000256" key="8">
    <source>
        <dbReference type="ARBA" id="ARBA00023136"/>
    </source>
</evidence>
<feature type="signal peptide" evidence="10">
    <location>
        <begin position="1"/>
        <end position="30"/>
    </location>
</feature>
<dbReference type="SUPFAM" id="SSF52058">
    <property type="entry name" value="L domain-like"/>
    <property type="match status" value="1"/>
</dbReference>
<dbReference type="Gene3D" id="3.80.10.10">
    <property type="entry name" value="Ribonuclease Inhibitor"/>
    <property type="match status" value="2"/>
</dbReference>
<name>A0A5N6P9H3_9ASTR</name>
<dbReference type="PANTHER" id="PTHR48060:SF21">
    <property type="entry name" value="L DOMAIN-LIKE PROTEIN"/>
    <property type="match status" value="1"/>
</dbReference>
<dbReference type="OrthoDB" id="687555at2759"/>
<dbReference type="FunFam" id="3.80.10.10:FF:000356">
    <property type="entry name" value="LRR receptor-like serine/threonine-protein kinase"/>
    <property type="match status" value="1"/>
</dbReference>
<dbReference type="InterPro" id="IPR001611">
    <property type="entry name" value="Leu-rich_rpt"/>
</dbReference>
<accession>A0A5N6P9H3</accession>
<comment type="caution">
    <text evidence="12">The sequence shown here is derived from an EMBL/GenBank/DDBJ whole genome shotgun (WGS) entry which is preliminary data.</text>
</comment>
<evidence type="ECO:0000256" key="3">
    <source>
        <dbReference type="ARBA" id="ARBA00022614"/>
    </source>
</evidence>
<feature type="chain" id="PRO_5024314483" description="Leucine-rich repeat-containing N-terminal plant-type domain-containing protein" evidence="10">
    <location>
        <begin position="31"/>
        <end position="297"/>
    </location>
</feature>
<keyword evidence="4" id="KW-0812">Transmembrane</keyword>
<keyword evidence="7" id="KW-1133">Transmembrane helix</keyword>
<dbReference type="InterPro" id="IPR053211">
    <property type="entry name" value="DNA_repair-toleration"/>
</dbReference>
<evidence type="ECO:0000256" key="5">
    <source>
        <dbReference type="ARBA" id="ARBA00022729"/>
    </source>
</evidence>
<dbReference type="Pfam" id="PF13855">
    <property type="entry name" value="LRR_8"/>
    <property type="match status" value="2"/>
</dbReference>
<organism evidence="12 13">
    <name type="scientific">Mikania micrantha</name>
    <name type="common">bitter vine</name>
    <dbReference type="NCBI Taxonomy" id="192012"/>
    <lineage>
        <taxon>Eukaryota</taxon>
        <taxon>Viridiplantae</taxon>
        <taxon>Streptophyta</taxon>
        <taxon>Embryophyta</taxon>
        <taxon>Tracheophyta</taxon>
        <taxon>Spermatophyta</taxon>
        <taxon>Magnoliopsida</taxon>
        <taxon>eudicotyledons</taxon>
        <taxon>Gunneridae</taxon>
        <taxon>Pentapetalae</taxon>
        <taxon>asterids</taxon>
        <taxon>campanulids</taxon>
        <taxon>Asterales</taxon>
        <taxon>Asteraceae</taxon>
        <taxon>Asteroideae</taxon>
        <taxon>Heliantheae alliance</taxon>
        <taxon>Eupatorieae</taxon>
        <taxon>Mikania</taxon>
    </lineage>
</organism>
<dbReference type="PANTHER" id="PTHR48060">
    <property type="entry name" value="DNA DAMAGE-REPAIR/TOLERATION PROTEIN DRT100"/>
    <property type="match status" value="1"/>
</dbReference>
<keyword evidence="13" id="KW-1185">Reference proteome</keyword>
<dbReference type="FunFam" id="3.80.10.10:FF:000041">
    <property type="entry name" value="LRR receptor-like serine/threonine-protein kinase ERECTA"/>
    <property type="match status" value="1"/>
</dbReference>
<dbReference type="Pfam" id="PF08263">
    <property type="entry name" value="LRRNT_2"/>
    <property type="match status" value="1"/>
</dbReference>
<feature type="domain" description="Leucine-rich repeat-containing N-terminal plant-type" evidence="11">
    <location>
        <begin position="37"/>
        <end position="75"/>
    </location>
</feature>
<evidence type="ECO:0000313" key="12">
    <source>
        <dbReference type="EMBL" id="KAD5961483.1"/>
    </source>
</evidence>
<evidence type="ECO:0000313" key="13">
    <source>
        <dbReference type="Proteomes" id="UP000326396"/>
    </source>
</evidence>
<evidence type="ECO:0000256" key="10">
    <source>
        <dbReference type="SAM" id="SignalP"/>
    </source>
</evidence>
<evidence type="ECO:0000256" key="9">
    <source>
        <dbReference type="ARBA" id="ARBA00023180"/>
    </source>
</evidence>
<keyword evidence="2" id="KW-1003">Cell membrane</keyword>
<dbReference type="InterPro" id="IPR032675">
    <property type="entry name" value="LRR_dom_sf"/>
</dbReference>
<dbReference type="Proteomes" id="UP000326396">
    <property type="component" value="Linkage Group LG14"/>
</dbReference>
<evidence type="ECO:0000256" key="1">
    <source>
        <dbReference type="ARBA" id="ARBA00004251"/>
    </source>
</evidence>
<keyword evidence="5 10" id="KW-0732">Signal</keyword>
<dbReference type="InterPro" id="IPR013210">
    <property type="entry name" value="LRR_N_plant-typ"/>
</dbReference>
<proteinExistence type="predicted"/>